<evidence type="ECO:0008006" key="3">
    <source>
        <dbReference type="Google" id="ProtNLM"/>
    </source>
</evidence>
<gene>
    <name evidence="1" type="ORF">V6984_06360</name>
</gene>
<name>A0ABZ3F1M1_9FIRM</name>
<dbReference type="Gene3D" id="1.25.40.10">
    <property type="entry name" value="Tetratricopeptide repeat domain"/>
    <property type="match status" value="1"/>
</dbReference>
<accession>A0ABZ3F1M1</accession>
<dbReference type="InterPro" id="IPR011990">
    <property type="entry name" value="TPR-like_helical_dom_sf"/>
</dbReference>
<evidence type="ECO:0000313" key="1">
    <source>
        <dbReference type="EMBL" id="XAH75376.1"/>
    </source>
</evidence>
<evidence type="ECO:0000313" key="2">
    <source>
        <dbReference type="Proteomes" id="UP001451571"/>
    </source>
</evidence>
<dbReference type="EMBL" id="CP146256">
    <property type="protein sequence ID" value="XAH75376.1"/>
    <property type="molecule type" value="Genomic_DNA"/>
</dbReference>
<proteinExistence type="predicted"/>
<dbReference type="SUPFAM" id="SSF48452">
    <property type="entry name" value="TPR-like"/>
    <property type="match status" value="1"/>
</dbReference>
<organism evidence="1 2">
    <name type="scientific">Kineothrix sedimenti</name>
    <dbReference type="NCBI Taxonomy" id="3123317"/>
    <lineage>
        <taxon>Bacteria</taxon>
        <taxon>Bacillati</taxon>
        <taxon>Bacillota</taxon>
        <taxon>Clostridia</taxon>
        <taxon>Lachnospirales</taxon>
        <taxon>Lachnospiraceae</taxon>
        <taxon>Kineothrix</taxon>
    </lineage>
</organism>
<protein>
    <recommendedName>
        <fullName evidence="3">Tetratricopeptide repeat protein</fullName>
    </recommendedName>
</protein>
<dbReference type="Proteomes" id="UP001451571">
    <property type="component" value="Chromosome"/>
</dbReference>
<dbReference type="RefSeq" id="WP_342758937.1">
    <property type="nucleotide sequence ID" value="NZ_CP146256.1"/>
</dbReference>
<reference evidence="1 2" key="1">
    <citation type="submission" date="2024-02" db="EMBL/GenBank/DDBJ databases">
        <title>Bacterial strain from lacustrine sediment.</title>
        <authorList>
            <person name="Petit C."/>
            <person name="Fadhlaoui K."/>
        </authorList>
    </citation>
    <scope>NUCLEOTIDE SEQUENCE [LARGE SCALE GENOMIC DNA]</scope>
    <source>
        <strain evidence="1 2">IPX-CK</strain>
    </source>
</reference>
<sequence length="269" mass="32756">MKEKLTKEYRSYIDHPERYGYEQLTELIDKLSEEHRKYGEKWFSPNHNLEIYLYEYWVNQEEYECTSYQLNVLYKQQGVAEEKRGMFEKAEQSFLSALEWNPVDIEIYLNLCENYVKRMEWFVLKEIVRKMYHYCYTCVDLSRYYRYLGRYFLEIYQPEISACLYRYSNYWYQTKTADKELDFLKAATAGVFADHTLEEDKKLLLEHDIPLRPEAETLALCYHAAKEEKDCEIQKLYFSMLYQVTGDVEIEKILINRKDKRNPKLLLPE</sequence>
<keyword evidence="2" id="KW-1185">Reference proteome</keyword>